<feature type="region of interest" description="Disordered" evidence="1">
    <location>
        <begin position="266"/>
        <end position="321"/>
    </location>
</feature>
<keyword evidence="3" id="KW-1185">Reference proteome</keyword>
<dbReference type="AlphaFoldDB" id="A0A0L0DAQ6"/>
<name>A0A0L0DAQ6_THETB</name>
<protein>
    <submittedName>
        <fullName evidence="2">Uncharacterized protein</fullName>
    </submittedName>
</protein>
<accession>A0A0L0DAQ6</accession>
<evidence type="ECO:0000313" key="2">
    <source>
        <dbReference type="EMBL" id="KNC49161.1"/>
    </source>
</evidence>
<dbReference type="GeneID" id="25564612"/>
<gene>
    <name evidence="2" type="ORF">AMSG_05139</name>
</gene>
<reference evidence="2 3" key="1">
    <citation type="submission" date="2010-05" db="EMBL/GenBank/DDBJ databases">
        <title>The Genome Sequence of Thecamonas trahens ATCC 50062.</title>
        <authorList>
            <consortium name="The Broad Institute Genome Sequencing Platform"/>
            <person name="Russ C."/>
            <person name="Cuomo C."/>
            <person name="Shea T."/>
            <person name="Young S.K."/>
            <person name="Zeng Q."/>
            <person name="Koehrsen M."/>
            <person name="Haas B."/>
            <person name="Borodovsky M."/>
            <person name="Guigo R."/>
            <person name="Alvarado L."/>
            <person name="Berlin A."/>
            <person name="Bochicchio J."/>
            <person name="Borenstein D."/>
            <person name="Chapman S."/>
            <person name="Chen Z."/>
            <person name="Freedman E."/>
            <person name="Gellesch M."/>
            <person name="Goldberg J."/>
            <person name="Griggs A."/>
            <person name="Gujja S."/>
            <person name="Heilman E."/>
            <person name="Heiman D."/>
            <person name="Hepburn T."/>
            <person name="Howarth C."/>
            <person name="Jen D."/>
            <person name="Larson L."/>
            <person name="Mehta T."/>
            <person name="Park D."/>
            <person name="Pearson M."/>
            <person name="Roberts A."/>
            <person name="Saif S."/>
            <person name="Shenoy N."/>
            <person name="Sisk P."/>
            <person name="Stolte C."/>
            <person name="Sykes S."/>
            <person name="Thomson T."/>
            <person name="Walk T."/>
            <person name="White J."/>
            <person name="Yandava C."/>
            <person name="Burger G."/>
            <person name="Gray M.W."/>
            <person name="Holland P.W.H."/>
            <person name="King N."/>
            <person name="Lang F.B.F."/>
            <person name="Roger A.J."/>
            <person name="Ruiz-Trillo I."/>
            <person name="Lander E."/>
            <person name="Nusbaum C."/>
        </authorList>
    </citation>
    <scope>NUCLEOTIDE SEQUENCE [LARGE SCALE GENOMIC DNA]</scope>
    <source>
        <strain evidence="2 3">ATCC 50062</strain>
    </source>
</reference>
<organism evidence="2 3">
    <name type="scientific">Thecamonas trahens ATCC 50062</name>
    <dbReference type="NCBI Taxonomy" id="461836"/>
    <lineage>
        <taxon>Eukaryota</taxon>
        <taxon>Apusozoa</taxon>
        <taxon>Apusomonadida</taxon>
        <taxon>Apusomonadidae</taxon>
        <taxon>Thecamonas</taxon>
    </lineage>
</organism>
<dbReference type="PANTHER" id="PTHR41747:SF1">
    <property type="entry name" value="CHROMOSOME UNDETERMINED SCAFFOLD_128, WHOLE GENOME SHOTGUN SEQUENCE"/>
    <property type="match status" value="1"/>
</dbReference>
<proteinExistence type="predicted"/>
<feature type="region of interest" description="Disordered" evidence="1">
    <location>
        <begin position="206"/>
        <end position="247"/>
    </location>
</feature>
<dbReference type="EMBL" id="GL349453">
    <property type="protein sequence ID" value="KNC49161.1"/>
    <property type="molecule type" value="Genomic_DNA"/>
</dbReference>
<dbReference type="PANTHER" id="PTHR41747">
    <property type="entry name" value="CHROMOSOME UNDETERMINED SCAFFOLD_128, WHOLE GENOME SHOTGUN SEQUENCE"/>
    <property type="match status" value="1"/>
</dbReference>
<sequence>MDGVLRGVVLTSPPPAGRAGGGRTAAGGHGGLRQASGGRANGWRPAPAVTNLGIRDLAFVRRVALCEEIRKSRPKVESALDRHKRWLAALGKYRKEAEGKAEVQEKEEAIRRARFKQREHAKRMAITGREEEGEEEKEADQAPEHAADQVSEPVDGDNGVASDGELELDDDEAVDDLLSFADALDYDRYMGELDIKAGIEQLKTRAAYTAEHPEADESGPASEPGSAGEGSESSEADDEPCKANAVPVVSQRSLLTSAGVSSALTWVSDDKSATASETRGPGWNPSTRIDSGAGDDGGETDSVMSEMRRVPQPLRQKHSKASLAQVAARLASAAFEPDALRKHLPVLLRTDKTKSQALL</sequence>
<dbReference type="RefSeq" id="XP_013758182.1">
    <property type="nucleotide sequence ID" value="XM_013902728.1"/>
</dbReference>
<feature type="compositionally biased region" description="Low complexity" evidence="1">
    <location>
        <begin position="218"/>
        <end position="231"/>
    </location>
</feature>
<feature type="region of interest" description="Disordered" evidence="1">
    <location>
        <begin position="1"/>
        <end position="44"/>
    </location>
</feature>
<evidence type="ECO:0000313" key="3">
    <source>
        <dbReference type="Proteomes" id="UP000054408"/>
    </source>
</evidence>
<feature type="compositionally biased region" description="Gly residues" evidence="1">
    <location>
        <begin position="18"/>
        <end position="31"/>
    </location>
</feature>
<evidence type="ECO:0000256" key="1">
    <source>
        <dbReference type="SAM" id="MobiDB-lite"/>
    </source>
</evidence>
<dbReference type="Proteomes" id="UP000054408">
    <property type="component" value="Unassembled WGS sequence"/>
</dbReference>
<feature type="region of interest" description="Disordered" evidence="1">
    <location>
        <begin position="116"/>
        <end position="171"/>
    </location>
</feature>